<keyword evidence="3" id="KW-1185">Reference proteome</keyword>
<accession>A0A165TI80</accession>
<dbReference type="InterPro" id="IPR029068">
    <property type="entry name" value="Glyas_Bleomycin-R_OHBP_Dase"/>
</dbReference>
<dbReference type="Gene3D" id="3.10.180.10">
    <property type="entry name" value="2,3-Dihydroxybiphenyl 1,2-Dioxygenase, domain 1"/>
    <property type="match status" value="1"/>
</dbReference>
<sequence length="167" mass="18409">MSSNVPFSNVISGIRQPNSHSVGGTYQPAQINGQPILSHLDHLVLTVADIDASVEFYMKVLGMEKEVFGPDDAPRVALKFGMQKVNLQHEYAKIQPHAGEATKGSADLCFIVKQDIADFLRHLEKLEENPEIGIIRTSLLAGDTLQRRRNERQGCWNSASGLERGGK</sequence>
<evidence type="ECO:0000313" key="2">
    <source>
        <dbReference type="EMBL" id="KZT26705.1"/>
    </source>
</evidence>
<dbReference type="AlphaFoldDB" id="A0A165TI80"/>
<feature type="domain" description="VOC" evidence="1">
    <location>
        <begin position="39"/>
        <end position="167"/>
    </location>
</feature>
<dbReference type="InParanoid" id="A0A165TI80"/>
<evidence type="ECO:0000313" key="3">
    <source>
        <dbReference type="Proteomes" id="UP000076761"/>
    </source>
</evidence>
<evidence type="ECO:0000259" key="1">
    <source>
        <dbReference type="PROSITE" id="PS51819"/>
    </source>
</evidence>
<protein>
    <recommendedName>
        <fullName evidence="1">VOC domain-containing protein</fullName>
    </recommendedName>
</protein>
<name>A0A165TI80_9AGAM</name>
<dbReference type="Proteomes" id="UP000076761">
    <property type="component" value="Unassembled WGS sequence"/>
</dbReference>
<organism evidence="2 3">
    <name type="scientific">Neolentinus lepideus HHB14362 ss-1</name>
    <dbReference type="NCBI Taxonomy" id="1314782"/>
    <lineage>
        <taxon>Eukaryota</taxon>
        <taxon>Fungi</taxon>
        <taxon>Dikarya</taxon>
        <taxon>Basidiomycota</taxon>
        <taxon>Agaricomycotina</taxon>
        <taxon>Agaricomycetes</taxon>
        <taxon>Gloeophyllales</taxon>
        <taxon>Gloeophyllaceae</taxon>
        <taxon>Neolentinus</taxon>
    </lineage>
</organism>
<dbReference type="EMBL" id="KV425565">
    <property type="protein sequence ID" value="KZT26705.1"/>
    <property type="molecule type" value="Genomic_DNA"/>
</dbReference>
<dbReference type="Pfam" id="PF00903">
    <property type="entry name" value="Glyoxalase"/>
    <property type="match status" value="1"/>
</dbReference>
<proteinExistence type="predicted"/>
<dbReference type="InterPro" id="IPR037523">
    <property type="entry name" value="VOC_core"/>
</dbReference>
<dbReference type="PROSITE" id="PS51819">
    <property type="entry name" value="VOC"/>
    <property type="match status" value="1"/>
</dbReference>
<dbReference type="SUPFAM" id="SSF54593">
    <property type="entry name" value="Glyoxalase/Bleomycin resistance protein/Dihydroxybiphenyl dioxygenase"/>
    <property type="match status" value="1"/>
</dbReference>
<dbReference type="OrthoDB" id="5371818at2759"/>
<reference evidence="2 3" key="1">
    <citation type="journal article" date="2016" name="Mol. Biol. Evol.">
        <title>Comparative Genomics of Early-Diverging Mushroom-Forming Fungi Provides Insights into the Origins of Lignocellulose Decay Capabilities.</title>
        <authorList>
            <person name="Nagy L.G."/>
            <person name="Riley R."/>
            <person name="Tritt A."/>
            <person name="Adam C."/>
            <person name="Daum C."/>
            <person name="Floudas D."/>
            <person name="Sun H."/>
            <person name="Yadav J.S."/>
            <person name="Pangilinan J."/>
            <person name="Larsson K.H."/>
            <person name="Matsuura K."/>
            <person name="Barry K."/>
            <person name="Labutti K."/>
            <person name="Kuo R."/>
            <person name="Ohm R.A."/>
            <person name="Bhattacharya S.S."/>
            <person name="Shirouzu T."/>
            <person name="Yoshinaga Y."/>
            <person name="Martin F.M."/>
            <person name="Grigoriev I.V."/>
            <person name="Hibbett D.S."/>
        </authorList>
    </citation>
    <scope>NUCLEOTIDE SEQUENCE [LARGE SCALE GENOMIC DNA]</scope>
    <source>
        <strain evidence="2 3">HHB14362 ss-1</strain>
    </source>
</reference>
<gene>
    <name evidence="2" type="ORF">NEOLEDRAFT_1131698</name>
</gene>
<dbReference type="STRING" id="1314782.A0A165TI80"/>
<dbReference type="InterPro" id="IPR004360">
    <property type="entry name" value="Glyas_Fos-R_dOase_dom"/>
</dbReference>